<dbReference type="Pfam" id="PF03613">
    <property type="entry name" value="EIID-AGA"/>
    <property type="match status" value="1"/>
</dbReference>
<accession>A0A1S8TXG2</accession>
<feature type="transmembrane region" description="Helical" evidence="1">
    <location>
        <begin position="229"/>
        <end position="250"/>
    </location>
</feature>
<keyword evidence="1" id="KW-0812">Transmembrane</keyword>
<organism evidence="2 3">
    <name type="scientific">Clostridium puniceum</name>
    <dbReference type="NCBI Taxonomy" id="29367"/>
    <lineage>
        <taxon>Bacteria</taxon>
        <taxon>Bacillati</taxon>
        <taxon>Bacillota</taxon>
        <taxon>Clostridia</taxon>
        <taxon>Eubacteriales</taxon>
        <taxon>Clostridiaceae</taxon>
        <taxon>Clostridium</taxon>
    </lineage>
</organism>
<evidence type="ECO:0000313" key="3">
    <source>
        <dbReference type="Proteomes" id="UP000190890"/>
    </source>
</evidence>
<keyword evidence="1" id="KW-1133">Transmembrane helix</keyword>
<dbReference type="GO" id="GO:0009401">
    <property type="term" value="P:phosphoenolpyruvate-dependent sugar phosphotransferase system"/>
    <property type="evidence" value="ECO:0007669"/>
    <property type="project" value="InterPro"/>
</dbReference>
<dbReference type="InterPro" id="IPR050303">
    <property type="entry name" value="GatZ_KbaZ_carbometab"/>
</dbReference>
<name>A0A1S8TXG2_9CLOT</name>
<gene>
    <name evidence="2" type="primary">manZ_2</name>
    <name evidence="2" type="ORF">CLPUN_04180</name>
</gene>
<dbReference type="EMBL" id="LZZM01000022">
    <property type="protein sequence ID" value="OOM82279.1"/>
    <property type="molecule type" value="Genomic_DNA"/>
</dbReference>
<evidence type="ECO:0000256" key="1">
    <source>
        <dbReference type="SAM" id="Phobius"/>
    </source>
</evidence>
<dbReference type="PANTHER" id="PTHR32502">
    <property type="entry name" value="N-ACETYLGALACTOSAMINE PERMEASE II COMPONENT-RELATED"/>
    <property type="match status" value="1"/>
</dbReference>
<feature type="transmembrane region" description="Helical" evidence="1">
    <location>
        <begin position="257"/>
        <end position="275"/>
    </location>
</feature>
<feature type="transmembrane region" description="Helical" evidence="1">
    <location>
        <begin position="186"/>
        <end position="209"/>
    </location>
</feature>
<dbReference type="PROSITE" id="PS51108">
    <property type="entry name" value="PTS_EIID"/>
    <property type="match status" value="1"/>
</dbReference>
<comment type="caution">
    <text evidence="2">The sequence shown here is derived from an EMBL/GenBank/DDBJ whole genome shotgun (WGS) entry which is preliminary data.</text>
</comment>
<keyword evidence="3" id="KW-1185">Reference proteome</keyword>
<dbReference type="PANTHER" id="PTHR32502:SF23">
    <property type="entry name" value="TRANSPORT PROTEIN, PTS SYSTEM"/>
    <property type="match status" value="1"/>
</dbReference>
<dbReference type="RefSeq" id="WP_077845721.1">
    <property type="nucleotide sequence ID" value="NZ_LZZM01000022.1"/>
</dbReference>
<dbReference type="OrthoDB" id="9795582at2"/>
<dbReference type="InterPro" id="IPR004704">
    <property type="entry name" value="PTS_IID_man"/>
</dbReference>
<keyword evidence="1" id="KW-0472">Membrane</keyword>
<protein>
    <submittedName>
        <fullName evidence="2">Mannose permease IID component</fullName>
    </submittedName>
</protein>
<feature type="transmembrane region" description="Helical" evidence="1">
    <location>
        <begin position="144"/>
        <end position="165"/>
    </location>
</feature>
<dbReference type="AlphaFoldDB" id="A0A1S8TXG2"/>
<reference evidence="2 3" key="1">
    <citation type="submission" date="2016-05" db="EMBL/GenBank/DDBJ databases">
        <title>Microbial solvent formation.</title>
        <authorList>
            <person name="Poehlein A."/>
            <person name="Montoya Solano J.D."/>
            <person name="Flitsch S."/>
            <person name="Krabben P."/>
            <person name="Duerre P."/>
            <person name="Daniel R."/>
        </authorList>
    </citation>
    <scope>NUCLEOTIDE SEQUENCE [LARGE SCALE GENOMIC DNA]</scope>
    <source>
        <strain evidence="2 3">DSM 2619</strain>
    </source>
</reference>
<dbReference type="STRING" id="29367.CLPUN_04180"/>
<dbReference type="Proteomes" id="UP000190890">
    <property type="component" value="Unassembled WGS sequence"/>
</dbReference>
<sequence>MSKIVLDKKAKKLVRKVFWRSMFLMFCTSYTKQQGTTYGWTMIPFLEDIYGKETPEFYEAMSRNQDFFNTNTGMSPFIFALTISMEEERKATLERGEEFDSHSIEAVKVSLMGPFAGIGDSIYTGALRIVATGIALGFCQQGSILGPLLFLLVFNVPNMLIRWFGGVYGYKLGSSFVADAMKTGKIAAFTKGFQVLGLMMVGAMSAQFVNFKTSYVADFGGAKFNLQAVFDQILPGLLPLSLTMICFAYLRKKNKPVRALVAIFIAAIVFTLTGITK</sequence>
<evidence type="ECO:0000313" key="2">
    <source>
        <dbReference type="EMBL" id="OOM82279.1"/>
    </source>
</evidence>
<dbReference type="GO" id="GO:0005886">
    <property type="term" value="C:plasma membrane"/>
    <property type="evidence" value="ECO:0007669"/>
    <property type="project" value="TreeGrafter"/>
</dbReference>
<proteinExistence type="predicted"/>